<dbReference type="GO" id="GO:0005886">
    <property type="term" value="C:plasma membrane"/>
    <property type="evidence" value="ECO:0007669"/>
    <property type="project" value="UniProtKB-SubCell"/>
</dbReference>
<dbReference type="EMBL" id="GU942959">
    <property type="protein sequence ID" value="ADD92975.1"/>
    <property type="molecule type" value="Genomic_DNA"/>
</dbReference>
<dbReference type="PROSITE" id="PS00211">
    <property type="entry name" value="ABC_TRANSPORTER_1"/>
    <property type="match status" value="1"/>
</dbReference>
<evidence type="ECO:0000256" key="7">
    <source>
        <dbReference type="ARBA" id="ARBA00022989"/>
    </source>
</evidence>
<dbReference type="PROSITE" id="PS50893">
    <property type="entry name" value="ABC_TRANSPORTER_2"/>
    <property type="match status" value="1"/>
</dbReference>
<evidence type="ECO:0000259" key="11">
    <source>
        <dbReference type="PROSITE" id="PS50929"/>
    </source>
</evidence>
<keyword evidence="7 9" id="KW-1133">Transmembrane helix</keyword>
<dbReference type="GO" id="GO:0016887">
    <property type="term" value="F:ATP hydrolysis activity"/>
    <property type="evidence" value="ECO:0007669"/>
    <property type="project" value="InterPro"/>
</dbReference>
<dbReference type="Gene3D" id="1.20.1560.10">
    <property type="entry name" value="ABC transporter type 1, transmembrane domain"/>
    <property type="match status" value="1"/>
</dbReference>
<dbReference type="InterPro" id="IPR003593">
    <property type="entry name" value="AAA+_ATPase"/>
</dbReference>
<keyword evidence="2" id="KW-0813">Transport</keyword>
<evidence type="ECO:0000256" key="2">
    <source>
        <dbReference type="ARBA" id="ARBA00022448"/>
    </source>
</evidence>
<keyword evidence="8 9" id="KW-0472">Membrane</keyword>
<accession>D6PB74</accession>
<evidence type="ECO:0000256" key="1">
    <source>
        <dbReference type="ARBA" id="ARBA00004651"/>
    </source>
</evidence>
<keyword evidence="5" id="KW-0547">Nucleotide-binding</keyword>
<dbReference type="SUPFAM" id="SSF52540">
    <property type="entry name" value="P-loop containing nucleoside triphosphate hydrolases"/>
    <property type="match status" value="1"/>
</dbReference>
<feature type="domain" description="ABC transmembrane type-1" evidence="11">
    <location>
        <begin position="1"/>
        <end position="57"/>
    </location>
</feature>
<dbReference type="SMART" id="SM00382">
    <property type="entry name" value="AAA"/>
    <property type="match status" value="1"/>
</dbReference>
<name>D6PB74_9ARCH</name>
<evidence type="ECO:0000256" key="5">
    <source>
        <dbReference type="ARBA" id="ARBA00022741"/>
    </source>
</evidence>
<protein>
    <submittedName>
        <fullName evidence="12">Lipid transporter ATP binding/permease protein</fullName>
    </submittedName>
</protein>
<evidence type="ECO:0000256" key="6">
    <source>
        <dbReference type="ARBA" id="ARBA00022840"/>
    </source>
</evidence>
<dbReference type="InterPro" id="IPR017871">
    <property type="entry name" value="ABC_transporter-like_CS"/>
</dbReference>
<dbReference type="InterPro" id="IPR027417">
    <property type="entry name" value="P-loop_NTPase"/>
</dbReference>
<feature type="domain" description="ABC transporter" evidence="10">
    <location>
        <begin position="91"/>
        <end position="325"/>
    </location>
</feature>
<dbReference type="InterPro" id="IPR036640">
    <property type="entry name" value="ABC1_TM_sf"/>
</dbReference>
<dbReference type="FunFam" id="3.40.50.300:FF:000221">
    <property type="entry name" value="Multidrug ABC transporter ATP-binding protein"/>
    <property type="match status" value="1"/>
</dbReference>
<evidence type="ECO:0000259" key="10">
    <source>
        <dbReference type="PROSITE" id="PS50893"/>
    </source>
</evidence>
<keyword evidence="3" id="KW-1003">Cell membrane</keyword>
<dbReference type="PANTHER" id="PTHR43394:SF1">
    <property type="entry name" value="ATP-BINDING CASSETTE SUB-FAMILY B MEMBER 10, MITOCHONDRIAL"/>
    <property type="match status" value="1"/>
</dbReference>
<evidence type="ECO:0000256" key="8">
    <source>
        <dbReference type="ARBA" id="ARBA00023136"/>
    </source>
</evidence>
<feature type="transmembrane region" description="Helical" evidence="9">
    <location>
        <begin position="30"/>
        <end position="52"/>
    </location>
</feature>
<dbReference type="PANTHER" id="PTHR43394">
    <property type="entry name" value="ATP-DEPENDENT PERMEASE MDL1, MITOCHONDRIAL"/>
    <property type="match status" value="1"/>
</dbReference>
<evidence type="ECO:0000313" key="12">
    <source>
        <dbReference type="EMBL" id="ADD92975.1"/>
    </source>
</evidence>
<dbReference type="InterPro" id="IPR011527">
    <property type="entry name" value="ABC1_TM_dom"/>
</dbReference>
<proteinExistence type="predicted"/>
<comment type="subcellular location">
    <subcellularLocation>
        <location evidence="1">Cell membrane</location>
        <topology evidence="1">Multi-pass membrane protein</topology>
    </subcellularLocation>
</comment>
<keyword evidence="4 9" id="KW-0812">Transmembrane</keyword>
<evidence type="ECO:0000256" key="3">
    <source>
        <dbReference type="ARBA" id="ARBA00022475"/>
    </source>
</evidence>
<dbReference type="Gene3D" id="3.40.50.300">
    <property type="entry name" value="P-loop containing nucleotide triphosphate hydrolases"/>
    <property type="match status" value="1"/>
</dbReference>
<dbReference type="InterPro" id="IPR003439">
    <property type="entry name" value="ABC_transporter-like_ATP-bd"/>
</dbReference>
<dbReference type="Pfam" id="PF00005">
    <property type="entry name" value="ABC_tran"/>
    <property type="match status" value="1"/>
</dbReference>
<organism evidence="12">
    <name type="scientific">uncultured archaeon MedDCM-OCT-S04-C140</name>
    <dbReference type="NCBI Taxonomy" id="743085"/>
    <lineage>
        <taxon>Archaea</taxon>
        <taxon>environmental samples</taxon>
    </lineage>
</organism>
<evidence type="ECO:0000256" key="4">
    <source>
        <dbReference type="ARBA" id="ARBA00022692"/>
    </source>
</evidence>
<sequence length="333" mass="36041">MIYAIAGVAFGLLVTAGGYLASENEITTGQLVTFLLISTRMTMPMFIFGILVNQLQRGEAAAKRVFAVVDLEPTIVDKEGAKVLEGGIQSVEFNDVYFTYPNTTIKVLNGITFKVEAGDFLGVMGHTGAGKTTILKLLMRYYTPDSGEVLINGEPITDFTLHSLREAIGFVSQDPFLFYGSVRDNVVYNQESNEEMLKDALTMAGAWDFVQELENGLDTMVGDRGAMLSGGQRARISLARAILRAPSLLILDEASSALDAETERRIQENLLSSGKNRATIAVAHRLSTIRNANEILSMVDGAIVERGVHDDLVASGGVYASQWTIQTGDMAGL</sequence>
<dbReference type="AlphaFoldDB" id="D6PB74"/>
<dbReference type="PROSITE" id="PS50929">
    <property type="entry name" value="ABC_TM1F"/>
    <property type="match status" value="1"/>
</dbReference>
<reference evidence="12" key="1">
    <citation type="journal article" date="2010" name="ISME J.">
        <title>Metagenome of the Mediterranean deep chlorophyll maximum studied by direct and fosmid library 454 pyrosequencing.</title>
        <authorList>
            <person name="Ghai R."/>
            <person name="Martin-Cuadrado A.B."/>
            <person name="Molto A.G."/>
            <person name="Heredia I.G."/>
            <person name="Cabrera R."/>
            <person name="Martin J."/>
            <person name="Verdu M."/>
            <person name="Deschamps P."/>
            <person name="Moreira D."/>
            <person name="Lopez-Garcia P."/>
            <person name="Mira A."/>
            <person name="Rodriguez-Valera F."/>
        </authorList>
    </citation>
    <scope>NUCLEOTIDE SEQUENCE</scope>
</reference>
<keyword evidence="6" id="KW-0067">ATP-binding</keyword>
<dbReference type="GO" id="GO:0005524">
    <property type="term" value="F:ATP binding"/>
    <property type="evidence" value="ECO:0007669"/>
    <property type="project" value="UniProtKB-KW"/>
</dbReference>
<dbReference type="SUPFAM" id="SSF90123">
    <property type="entry name" value="ABC transporter transmembrane region"/>
    <property type="match status" value="1"/>
</dbReference>
<dbReference type="GO" id="GO:0015421">
    <property type="term" value="F:ABC-type oligopeptide transporter activity"/>
    <property type="evidence" value="ECO:0007669"/>
    <property type="project" value="TreeGrafter"/>
</dbReference>
<dbReference type="InterPro" id="IPR039421">
    <property type="entry name" value="Type_1_exporter"/>
</dbReference>
<evidence type="ECO:0000256" key="9">
    <source>
        <dbReference type="SAM" id="Phobius"/>
    </source>
</evidence>